<comment type="caution">
    <text evidence="1">The sequence shown here is derived from an EMBL/GenBank/DDBJ whole genome shotgun (WGS) entry which is preliminary data.</text>
</comment>
<dbReference type="InterPro" id="IPR027417">
    <property type="entry name" value="P-loop_NTPase"/>
</dbReference>
<reference evidence="1 2" key="1">
    <citation type="submission" date="2020-05" db="EMBL/GenBank/DDBJ databases">
        <title>Azospirillum oleiclasticum sp. nov, a nitrogen-fixing and heavy crude oil-emulsifying bacterium isolated from the crude oil of Yumen Oilfield.</title>
        <authorList>
            <person name="Wu D."/>
            <person name="Cai M."/>
            <person name="Zhang X."/>
        </authorList>
    </citation>
    <scope>NUCLEOTIDE SEQUENCE [LARGE SCALE GENOMIC DNA]</scope>
    <source>
        <strain evidence="1 2">ROY-1-1-2</strain>
    </source>
</reference>
<proteinExistence type="predicted"/>
<accession>A0ABX2TMR2</accession>
<dbReference type="Proteomes" id="UP000584642">
    <property type="component" value="Unassembled WGS sequence"/>
</dbReference>
<dbReference type="EMBL" id="JABFDB010000045">
    <property type="protein sequence ID" value="NYZ24788.1"/>
    <property type="molecule type" value="Genomic_DNA"/>
</dbReference>
<dbReference type="SUPFAM" id="SSF52540">
    <property type="entry name" value="P-loop containing nucleoside triphosphate hydrolases"/>
    <property type="match status" value="1"/>
</dbReference>
<dbReference type="RefSeq" id="WP_180286560.1">
    <property type="nucleotide sequence ID" value="NZ_JABFDB010000045.1"/>
</dbReference>
<organism evidence="1 2">
    <name type="scientific">Azospirillum oleiclasticum</name>
    <dbReference type="NCBI Taxonomy" id="2735135"/>
    <lineage>
        <taxon>Bacteria</taxon>
        <taxon>Pseudomonadati</taxon>
        <taxon>Pseudomonadota</taxon>
        <taxon>Alphaproteobacteria</taxon>
        <taxon>Rhodospirillales</taxon>
        <taxon>Azospirillaceae</taxon>
        <taxon>Azospirillum</taxon>
    </lineage>
</organism>
<dbReference type="Gene3D" id="3.40.50.300">
    <property type="entry name" value="P-loop containing nucleotide triphosphate hydrolases"/>
    <property type="match status" value="1"/>
</dbReference>
<keyword evidence="2" id="KW-1185">Reference proteome</keyword>
<evidence type="ECO:0000313" key="2">
    <source>
        <dbReference type="Proteomes" id="UP000584642"/>
    </source>
</evidence>
<gene>
    <name evidence="1" type="ORF">HND93_34225</name>
</gene>
<evidence type="ECO:0000313" key="1">
    <source>
        <dbReference type="EMBL" id="NYZ24788.1"/>
    </source>
</evidence>
<sequence length="333" mass="38042">MTPLPARDAFQALPHALTLLGMSGVGKTTLANKLREEDGWFHYSADYRIGTRYLAEPILDNIKRKIMEKDRFTAELLRSDSIYICHNITVDNLAPVTTFLGMYGNGEDELTLSEFKRRQDLYGRGECWSMRDVPDFIAKARGLYRCRNFVNDASGSLCEIEELYCRCVEMGAPGLFEHLTRQTLLIYVELSPEQRQVIIQRAKDYPKPLYYFPPLLAELTAGLPERADRPGREIARGWVGRLIEDRAVRYRSIAERWGLIIPVERLWGMLDRVEQEQRQASPDKGRRTGLLTPALLDLIYEAARDELDRRPEKAPILQGYLDSCAAADSAPGR</sequence>
<protein>
    <submittedName>
        <fullName evidence="1">ATPase</fullName>
    </submittedName>
</protein>
<name>A0ABX2TMR2_9PROT</name>